<dbReference type="EMBL" id="VXIS01000093">
    <property type="protein sequence ID" value="KAA8906004.1"/>
    <property type="molecule type" value="Genomic_DNA"/>
</dbReference>
<feature type="region of interest" description="Disordered" evidence="1">
    <location>
        <begin position="1"/>
        <end position="25"/>
    </location>
</feature>
<feature type="compositionally biased region" description="Low complexity" evidence="1">
    <location>
        <begin position="108"/>
        <end position="130"/>
    </location>
</feature>
<name>A0A5J5EX23_9PEZI</name>
<evidence type="ECO:0000256" key="1">
    <source>
        <dbReference type="SAM" id="MobiDB-lite"/>
    </source>
</evidence>
<protein>
    <submittedName>
        <fullName evidence="2">Uncharacterized protein</fullName>
    </submittedName>
</protein>
<dbReference type="PANTHER" id="PTHR34693:SF2">
    <property type="entry name" value="DUF3602 DOMAIN-CONTAINING PROTEIN"/>
    <property type="match status" value="1"/>
</dbReference>
<comment type="caution">
    <text evidence="2">The sequence shown here is derived from an EMBL/GenBank/DDBJ whole genome shotgun (WGS) entry which is preliminary data.</text>
</comment>
<proteinExistence type="predicted"/>
<evidence type="ECO:0000313" key="2">
    <source>
        <dbReference type="EMBL" id="KAA8906004.1"/>
    </source>
</evidence>
<dbReference type="Pfam" id="PF12223">
    <property type="entry name" value="DUF3602"/>
    <property type="match status" value="1"/>
</dbReference>
<dbReference type="InterPro" id="IPR022024">
    <property type="entry name" value="DUF3602"/>
</dbReference>
<dbReference type="AlphaFoldDB" id="A0A5J5EX23"/>
<dbReference type="InterPro" id="IPR053203">
    <property type="entry name" value="Cisplatin_resist-associated"/>
</dbReference>
<dbReference type="OrthoDB" id="5424462at2759"/>
<feature type="region of interest" description="Disordered" evidence="1">
    <location>
        <begin position="108"/>
        <end position="154"/>
    </location>
</feature>
<dbReference type="Proteomes" id="UP000326924">
    <property type="component" value="Unassembled WGS sequence"/>
</dbReference>
<dbReference type="InParanoid" id="A0A5J5EX23"/>
<reference evidence="2 3" key="1">
    <citation type="submission" date="2019-09" db="EMBL/GenBank/DDBJ databases">
        <title>Draft genome of the ectomycorrhizal ascomycete Sphaerosporella brunnea.</title>
        <authorList>
            <consortium name="DOE Joint Genome Institute"/>
            <person name="Benucci G.M."/>
            <person name="Marozzi G."/>
            <person name="Antonielli L."/>
            <person name="Sanchez S."/>
            <person name="Marco P."/>
            <person name="Wang X."/>
            <person name="Falini L.B."/>
            <person name="Barry K."/>
            <person name="Haridas S."/>
            <person name="Lipzen A."/>
            <person name="Labutti K."/>
            <person name="Grigoriev I.V."/>
            <person name="Murat C."/>
            <person name="Martin F."/>
            <person name="Albertini E."/>
            <person name="Donnini D."/>
            <person name="Bonito G."/>
        </authorList>
    </citation>
    <scope>NUCLEOTIDE SEQUENCE [LARGE SCALE GENOMIC DNA]</scope>
    <source>
        <strain evidence="2 3">Sb_GMNB300</strain>
    </source>
</reference>
<sequence>MTVIAEGSPVHTAGRLYHSGRGGVGNYHRLEKKNLHAPPSQVPASQPNRFFGGRGGAGNVHAPSERTIFSFDEELERDRLFHEHHAPVYSVGRGGAGNIVPADAISTRSHYSVSPRSSTSSRSSVCSDRSGTFTHGLDKVMSRISKIRSNSSQQ</sequence>
<gene>
    <name evidence="2" type="ORF">FN846DRAFT_949594</name>
</gene>
<evidence type="ECO:0000313" key="3">
    <source>
        <dbReference type="Proteomes" id="UP000326924"/>
    </source>
</evidence>
<organism evidence="2 3">
    <name type="scientific">Sphaerosporella brunnea</name>
    <dbReference type="NCBI Taxonomy" id="1250544"/>
    <lineage>
        <taxon>Eukaryota</taxon>
        <taxon>Fungi</taxon>
        <taxon>Dikarya</taxon>
        <taxon>Ascomycota</taxon>
        <taxon>Pezizomycotina</taxon>
        <taxon>Pezizomycetes</taxon>
        <taxon>Pezizales</taxon>
        <taxon>Pyronemataceae</taxon>
        <taxon>Sphaerosporella</taxon>
    </lineage>
</organism>
<feature type="region of interest" description="Disordered" evidence="1">
    <location>
        <begin position="37"/>
        <end position="63"/>
    </location>
</feature>
<keyword evidence="3" id="KW-1185">Reference proteome</keyword>
<accession>A0A5J5EX23</accession>
<dbReference type="PANTHER" id="PTHR34693">
    <property type="entry name" value="PROTEIN PAR32"/>
    <property type="match status" value="1"/>
</dbReference>